<proteinExistence type="predicted"/>
<reference evidence="4" key="1">
    <citation type="submission" date="2017-06" db="EMBL/GenBank/DDBJ databases">
        <authorList>
            <person name="Varghese N."/>
            <person name="Submissions S."/>
        </authorList>
    </citation>
    <scope>NUCLEOTIDE SEQUENCE [LARGE SCALE GENOMIC DNA]</scope>
    <source>
        <strain evidence="4">DSM 15668</strain>
    </source>
</reference>
<organism evidence="3 4">
    <name type="scientific">Desulfurobacterium atlanticum</name>
    <dbReference type="NCBI Taxonomy" id="240169"/>
    <lineage>
        <taxon>Bacteria</taxon>
        <taxon>Pseudomonadati</taxon>
        <taxon>Aquificota</taxon>
        <taxon>Aquificia</taxon>
        <taxon>Desulfurobacteriales</taxon>
        <taxon>Desulfurobacteriaceae</taxon>
        <taxon>Desulfurobacterium</taxon>
    </lineage>
</organism>
<dbReference type="Proteomes" id="UP000198405">
    <property type="component" value="Unassembled WGS sequence"/>
</dbReference>
<feature type="domain" description="D,L-carboxypeptidase peptidase" evidence="2">
    <location>
        <begin position="17"/>
        <end position="253"/>
    </location>
</feature>
<dbReference type="InterPro" id="IPR031489">
    <property type="entry name" value="Peptidase_M99"/>
</dbReference>
<protein>
    <submittedName>
        <fullName evidence="3">Carboxypeptidase controlling helical cell shape</fullName>
    </submittedName>
</protein>
<dbReference type="EMBL" id="FZOB01000005">
    <property type="protein sequence ID" value="SNR75260.1"/>
    <property type="molecule type" value="Genomic_DNA"/>
</dbReference>
<sequence length="368" mass="43517">MKDIKLGKLIKVVFFFVVPLLFSATLHLPSYVPKTYEKKITNSPKAFVISGAHGDEIGGYLSAVYLYKTLKVKNGDIKFLPFLNIKSVVKTYRYLDGVGDINDKFSFSKQNVLNLPDNVFRKIEFIRKEIRDFKPDVVLSLHVAWGYSVINKKRWGNSIVIDEKRYKNLILYPVAKKVLQSINSNNKYRYRDYSIKVLNTFSKNVKSEMNDFSAWVLKSGFPVYTIESSKQLDLWRQIYNTSFAVAEFLKFYGFKIENLDTVLNKRQIDKFLKSIKKRKVKLKFLIDGKYYTYDCEYRGKLIVPVKKDSEIFIPEVEINDIGYFIVPRSEMNYKKNYFFRNFINFKVKYLNVSKKRYDDYCYIRFVVK</sequence>
<dbReference type="RefSeq" id="WP_089322938.1">
    <property type="nucleotide sequence ID" value="NZ_FZOB01000005.1"/>
</dbReference>
<keyword evidence="4" id="KW-1185">Reference proteome</keyword>
<feature type="transmembrane region" description="Helical" evidence="1">
    <location>
        <begin position="12"/>
        <end position="32"/>
    </location>
</feature>
<keyword evidence="3" id="KW-0645">Protease</keyword>
<accession>A0A238YW29</accession>
<keyword evidence="1" id="KW-1133">Transmembrane helix</keyword>
<dbReference type="GO" id="GO:0004180">
    <property type="term" value="F:carboxypeptidase activity"/>
    <property type="evidence" value="ECO:0007669"/>
    <property type="project" value="UniProtKB-KW"/>
</dbReference>
<evidence type="ECO:0000313" key="4">
    <source>
        <dbReference type="Proteomes" id="UP000198405"/>
    </source>
</evidence>
<keyword evidence="3" id="KW-0121">Carboxypeptidase</keyword>
<dbReference type="CDD" id="cd06243">
    <property type="entry name" value="M14_CP_Csd4-like"/>
    <property type="match status" value="1"/>
</dbReference>
<keyword evidence="1" id="KW-0812">Transmembrane</keyword>
<dbReference type="OrthoDB" id="9782876at2"/>
<keyword evidence="1" id="KW-0472">Membrane</keyword>
<name>A0A238YW29_9BACT</name>
<evidence type="ECO:0000313" key="3">
    <source>
        <dbReference type="EMBL" id="SNR75260.1"/>
    </source>
</evidence>
<evidence type="ECO:0000259" key="2">
    <source>
        <dbReference type="Pfam" id="PF17033"/>
    </source>
</evidence>
<keyword evidence="3" id="KW-0378">Hydrolase</keyword>
<dbReference type="SUPFAM" id="SSF53187">
    <property type="entry name" value="Zn-dependent exopeptidases"/>
    <property type="match status" value="1"/>
</dbReference>
<dbReference type="Pfam" id="PF17033">
    <property type="entry name" value="Peptidase_M99"/>
    <property type="match status" value="1"/>
</dbReference>
<dbReference type="AlphaFoldDB" id="A0A238YW29"/>
<dbReference type="Gene3D" id="3.40.630.10">
    <property type="entry name" value="Zn peptidases"/>
    <property type="match status" value="1"/>
</dbReference>
<evidence type="ECO:0000256" key="1">
    <source>
        <dbReference type="SAM" id="Phobius"/>
    </source>
</evidence>
<gene>
    <name evidence="3" type="ORF">SAMN06265340_10548</name>
</gene>